<feature type="domain" description="DUF1543" evidence="1">
    <location>
        <begin position="92"/>
        <end position="133"/>
    </location>
</feature>
<dbReference type="Pfam" id="PF07566">
    <property type="entry name" value="DUF1543"/>
    <property type="match status" value="2"/>
</dbReference>
<organism evidence="2 3">
    <name type="scientific">Acetobacter conturbans</name>
    <dbReference type="NCBI Taxonomy" id="1737472"/>
    <lineage>
        <taxon>Bacteria</taxon>
        <taxon>Pseudomonadati</taxon>
        <taxon>Pseudomonadota</taxon>
        <taxon>Alphaproteobacteria</taxon>
        <taxon>Acetobacterales</taxon>
        <taxon>Acetobacteraceae</taxon>
        <taxon>Acetobacter</taxon>
    </lineage>
</organism>
<keyword evidence="3" id="KW-1185">Reference proteome</keyword>
<evidence type="ECO:0000313" key="3">
    <source>
        <dbReference type="Proteomes" id="UP000631653"/>
    </source>
</evidence>
<dbReference type="Gene3D" id="3.10.20.10">
    <property type="match status" value="2"/>
</dbReference>
<gene>
    <name evidence="2" type="ORF">GOB81_02445</name>
</gene>
<name>A0ABX0JX86_9PROT</name>
<dbReference type="InterPro" id="IPR011440">
    <property type="entry name" value="DUF1543"/>
</dbReference>
<dbReference type="EMBL" id="WOSY01000002">
    <property type="protein sequence ID" value="NHN87492.1"/>
    <property type="molecule type" value="Genomic_DNA"/>
</dbReference>
<comment type="caution">
    <text evidence="2">The sequence shown here is derived from an EMBL/GenBank/DDBJ whole genome shotgun (WGS) entry which is preliminary data.</text>
</comment>
<feature type="domain" description="DUF1543" evidence="1">
    <location>
        <begin position="15"/>
        <end position="66"/>
    </location>
</feature>
<protein>
    <submittedName>
        <fullName evidence="2">DUF1543 domain-containing protein</fullName>
    </submittedName>
</protein>
<evidence type="ECO:0000259" key="1">
    <source>
        <dbReference type="Pfam" id="PF07566"/>
    </source>
</evidence>
<reference evidence="2 3" key="1">
    <citation type="journal article" date="2020" name="Int. J. Syst. Evol. Microbiol.">
        <title>Novel acetic acid bacteria from cider fermentations: Acetobacter conturbans sp. nov. and Acetobacter fallax sp. nov.</title>
        <authorList>
            <person name="Sombolestani A.S."/>
            <person name="Cleenwerck I."/>
            <person name="Cnockaert M."/>
            <person name="Borremans W."/>
            <person name="Wieme A.D."/>
            <person name="De Vuyst L."/>
            <person name="Vandamme P."/>
        </authorList>
    </citation>
    <scope>NUCLEOTIDE SEQUENCE [LARGE SCALE GENOMIC DNA]</scope>
    <source>
        <strain evidence="2 3">LMG 1627</strain>
    </source>
</reference>
<evidence type="ECO:0000313" key="2">
    <source>
        <dbReference type="EMBL" id="NHN87492.1"/>
    </source>
</evidence>
<dbReference type="Proteomes" id="UP000631653">
    <property type="component" value="Unassembled WGS sequence"/>
</dbReference>
<accession>A0ABX0JX86</accession>
<sequence>MKLFVFYLGGSAPGANIEVHDVQFAIAERPEDAHQSLVARWFGTRKSVHIDAYGTVFWADGFAITVSREKPVSGKHLYFLNMGGYEKGMLREEHEFTFLVADTAKEAKAKAKDILLPGRVHRHKDNFMEVDDCIPLEQIDGLYIHLTPCETGSPVVASWQGYQPI</sequence>
<proteinExistence type="predicted"/>